<evidence type="ECO:0000313" key="1">
    <source>
        <dbReference type="EMBL" id="OUJ19114.1"/>
    </source>
</evidence>
<protein>
    <submittedName>
        <fullName evidence="1">DNA binding protein containing RHH/copG family domain</fullName>
    </submittedName>
</protein>
<dbReference type="AlphaFoldDB" id="A0A1Y3GFY4"/>
<name>A0A1Y3GFY4_9EURY</name>
<organism evidence="1 2">
    <name type="scientific">Methanonatronarchaeum thermophilum</name>
    <dbReference type="NCBI Taxonomy" id="1927129"/>
    <lineage>
        <taxon>Archaea</taxon>
        <taxon>Methanobacteriati</taxon>
        <taxon>Methanobacteriota</taxon>
        <taxon>Methanonatronarchaeia</taxon>
        <taxon>Methanonatronarchaeales</taxon>
        <taxon>Methanonatronarchaeaceae</taxon>
        <taxon>Methanonatronarchaeum</taxon>
    </lineage>
</organism>
<dbReference type="Proteomes" id="UP000195137">
    <property type="component" value="Unassembled WGS sequence"/>
</dbReference>
<comment type="caution">
    <text evidence="1">The sequence shown here is derived from an EMBL/GenBank/DDBJ whole genome shotgun (WGS) entry which is preliminary data.</text>
</comment>
<dbReference type="RefSeq" id="WP_086637153.1">
    <property type="nucleotide sequence ID" value="NZ_MRZU01000003.1"/>
</dbReference>
<keyword evidence="2" id="KW-1185">Reference proteome</keyword>
<gene>
    <name evidence="1" type="ORF">AMET1_0766</name>
</gene>
<sequence>MVQPTKNIKVDESVHRELERLKRETGAQTFNDVLRKELGIIPGPKIDKLAAYLPQELRQAVKEIYEIIDQTGDFEKTVTEENQKNHLIFSQKNEGNEIAEIAFSEEWFKVFYKDQSGMMSLCGVGKKTKQDIEYHTDKEKNVTLEKLRKNIKTKIQGSKRRWR</sequence>
<proteinExistence type="predicted"/>
<dbReference type="EMBL" id="MRZU01000003">
    <property type="protein sequence ID" value="OUJ19114.1"/>
    <property type="molecule type" value="Genomic_DNA"/>
</dbReference>
<dbReference type="OrthoDB" id="275659at2157"/>
<evidence type="ECO:0000313" key="2">
    <source>
        <dbReference type="Proteomes" id="UP000195137"/>
    </source>
</evidence>
<accession>A0A1Y3GFY4</accession>
<reference evidence="1 2" key="1">
    <citation type="submission" date="2016-12" db="EMBL/GenBank/DDBJ databases">
        <title>Discovery of methanogenic haloarchaea.</title>
        <authorList>
            <person name="Sorokin D.Y."/>
            <person name="Makarova K.S."/>
            <person name="Abbas B."/>
            <person name="Ferrer M."/>
            <person name="Golyshin P.N."/>
        </authorList>
    </citation>
    <scope>NUCLEOTIDE SEQUENCE [LARGE SCALE GENOMIC DNA]</scope>
    <source>
        <strain evidence="1">AMET1</strain>
    </source>
</reference>